<evidence type="ECO:0000313" key="2">
    <source>
        <dbReference type="EMBL" id="GAA2197755.1"/>
    </source>
</evidence>
<sequence length="79" mass="8645">MELNLPVQRVIDRRKRLEPFRVRTPFKDSDGTPSVMEHEVGGAHGHDPSDPSLWLCGPALGFGCDPAPGADWADPPDIL</sequence>
<keyword evidence="3" id="KW-1185">Reference proteome</keyword>
<feature type="region of interest" description="Disordered" evidence="1">
    <location>
        <begin position="23"/>
        <end position="47"/>
    </location>
</feature>
<reference evidence="2 3" key="1">
    <citation type="journal article" date="2019" name="Int. J. Syst. Evol. Microbiol.">
        <title>The Global Catalogue of Microorganisms (GCM) 10K type strain sequencing project: providing services to taxonomists for standard genome sequencing and annotation.</title>
        <authorList>
            <consortium name="The Broad Institute Genomics Platform"/>
            <consortium name="The Broad Institute Genome Sequencing Center for Infectious Disease"/>
            <person name="Wu L."/>
            <person name="Ma J."/>
        </authorList>
    </citation>
    <scope>NUCLEOTIDE SEQUENCE [LARGE SCALE GENOMIC DNA]</scope>
    <source>
        <strain evidence="2 3">JCM 14924</strain>
    </source>
</reference>
<evidence type="ECO:0000313" key="3">
    <source>
        <dbReference type="Proteomes" id="UP001501391"/>
    </source>
</evidence>
<accession>A0ABN3BLH7</accession>
<dbReference type="Proteomes" id="UP001501391">
    <property type="component" value="Unassembled WGS sequence"/>
</dbReference>
<name>A0ABN3BLH7_9ACTN</name>
<organism evidence="2 3">
    <name type="scientific">Streptomyces bangladeshensis</name>
    <dbReference type="NCBI Taxonomy" id="295352"/>
    <lineage>
        <taxon>Bacteria</taxon>
        <taxon>Bacillati</taxon>
        <taxon>Actinomycetota</taxon>
        <taxon>Actinomycetes</taxon>
        <taxon>Kitasatosporales</taxon>
        <taxon>Streptomycetaceae</taxon>
        <taxon>Streptomyces</taxon>
    </lineage>
</organism>
<protein>
    <submittedName>
        <fullName evidence="2">Uncharacterized protein</fullName>
    </submittedName>
</protein>
<dbReference type="EMBL" id="BAAAOQ010000012">
    <property type="protein sequence ID" value="GAA2197755.1"/>
    <property type="molecule type" value="Genomic_DNA"/>
</dbReference>
<gene>
    <name evidence="2" type="ORF">GCM10009787_37540</name>
</gene>
<comment type="caution">
    <text evidence="2">The sequence shown here is derived from an EMBL/GenBank/DDBJ whole genome shotgun (WGS) entry which is preliminary data.</text>
</comment>
<proteinExistence type="predicted"/>
<evidence type="ECO:0000256" key="1">
    <source>
        <dbReference type="SAM" id="MobiDB-lite"/>
    </source>
</evidence>